<dbReference type="PANTHER" id="PTHR31727:SF5">
    <property type="entry name" value="ACYL-[ACYL-CARRIER-PROTEIN] HYDROLASE"/>
    <property type="match status" value="1"/>
</dbReference>
<dbReference type="InterPro" id="IPR045023">
    <property type="entry name" value="FATA/B"/>
</dbReference>
<organism evidence="15 16">
    <name type="scientific">Ziziphus jujuba</name>
    <name type="common">Chinese jujube</name>
    <name type="synonym">Ziziphus sativa</name>
    <dbReference type="NCBI Taxonomy" id="326968"/>
    <lineage>
        <taxon>Eukaryota</taxon>
        <taxon>Viridiplantae</taxon>
        <taxon>Streptophyta</taxon>
        <taxon>Embryophyta</taxon>
        <taxon>Tracheophyta</taxon>
        <taxon>Spermatophyta</taxon>
        <taxon>Magnoliopsida</taxon>
        <taxon>eudicotyledons</taxon>
        <taxon>Gunneridae</taxon>
        <taxon>Pentapetalae</taxon>
        <taxon>rosids</taxon>
        <taxon>fabids</taxon>
        <taxon>Rosales</taxon>
        <taxon>Rhamnaceae</taxon>
        <taxon>Paliureae</taxon>
        <taxon>Ziziphus</taxon>
    </lineage>
</organism>
<evidence type="ECO:0000256" key="12">
    <source>
        <dbReference type="SAM" id="MobiDB-lite"/>
    </source>
</evidence>
<evidence type="ECO:0000256" key="5">
    <source>
        <dbReference type="ARBA" id="ARBA00022640"/>
    </source>
</evidence>
<dbReference type="InParanoid" id="A0A6P4A8P7"/>
<proteinExistence type="inferred from homology"/>
<keyword evidence="4 11" id="KW-0150">Chloroplast</keyword>
<dbReference type="Proteomes" id="UP001652623">
    <property type="component" value="Chromosome 2"/>
</dbReference>
<evidence type="ECO:0000313" key="16">
    <source>
        <dbReference type="RefSeq" id="XP_015882177.1"/>
    </source>
</evidence>
<keyword evidence="5 11" id="KW-0934">Plastid</keyword>
<keyword evidence="7 11" id="KW-0276">Fatty acid metabolism</keyword>
<evidence type="ECO:0000259" key="14">
    <source>
        <dbReference type="Pfam" id="PF20791"/>
    </source>
</evidence>
<keyword evidence="15" id="KW-1185">Reference proteome</keyword>
<dbReference type="PANTHER" id="PTHR31727">
    <property type="entry name" value="OLEOYL-ACYL CARRIER PROTEIN THIOESTERASE 1, CHLOROPLASTIC"/>
    <property type="match status" value="1"/>
</dbReference>
<keyword evidence="10 11" id="KW-0275">Fatty acid biosynthesis</keyword>
<sequence length="399" mass="45127">MAASNSVRLYVPAGNACKAEKMIMAVSMSGFYNPLNVAVSNYCSKQRRSFCFSVRSASVPSSRKSVGTININGNKVNGISVGENPILGTGGKRISSEILGNGNGGGDDDLHECLLGKFVEKRFVYRQSFIIRSYETGPDGTATMETLMNLLQETALNHVTSSGLAGSGFGATREMSLRKLIWVVTRIHIQVQRYSCWRDIVEIDTWVDAAGKNAMRRDWIIRDYKSKDIIARATSTWVIMNNETRRLSKIPEQVRQEVMPFYLNRSAIHKDKNDIEKIDKITDETIDRIKSGLAPRWSDMDANQHVNNVKYIGWILESVPINVLRDYDLTSMTLEYRRECTQSNLLESLTSPTASVAEDSNNNSINRKPDNEYTHLLRMQDDKAEIIRARTEWHSKQKR</sequence>
<reference evidence="16" key="2">
    <citation type="submission" date="2025-08" db="UniProtKB">
        <authorList>
            <consortium name="RefSeq"/>
        </authorList>
    </citation>
    <scope>IDENTIFICATION</scope>
    <source>
        <tissue evidence="16">Seedling</tissue>
    </source>
</reference>
<dbReference type="InterPro" id="IPR002864">
    <property type="entry name" value="Acyl-ACP_thioesterase_NHD"/>
</dbReference>
<dbReference type="GO" id="GO:0000036">
    <property type="term" value="F:acyl carrier activity"/>
    <property type="evidence" value="ECO:0007669"/>
    <property type="project" value="TreeGrafter"/>
</dbReference>
<accession>A0A6P4A8P7</accession>
<dbReference type="KEGG" id="zju:107418024"/>
<evidence type="ECO:0000256" key="9">
    <source>
        <dbReference type="ARBA" id="ARBA00023098"/>
    </source>
</evidence>
<comment type="similarity">
    <text evidence="2 11">Belongs to the acyl-ACP thioesterase family.</text>
</comment>
<dbReference type="Pfam" id="PF20791">
    <property type="entry name" value="Acyl-ACP_TE_C"/>
    <property type="match status" value="1"/>
</dbReference>
<feature type="region of interest" description="Disordered" evidence="12">
    <location>
        <begin position="352"/>
        <end position="371"/>
    </location>
</feature>
<dbReference type="GO" id="GO:0009507">
    <property type="term" value="C:chloroplast"/>
    <property type="evidence" value="ECO:0007669"/>
    <property type="project" value="UniProtKB-SubCell"/>
</dbReference>
<dbReference type="InterPro" id="IPR029069">
    <property type="entry name" value="HotDog_dom_sf"/>
</dbReference>
<protein>
    <recommendedName>
        <fullName evidence="11">Acyl-[acyl-carrier-protein] hydrolase</fullName>
        <ecNumber evidence="11">3.1.2.-</ecNumber>
    </recommendedName>
</protein>
<keyword evidence="3 11" id="KW-0444">Lipid biosynthesis</keyword>
<evidence type="ECO:0000256" key="2">
    <source>
        <dbReference type="ARBA" id="ARBA00006500"/>
    </source>
</evidence>
<keyword evidence="6 11" id="KW-0378">Hydrolase</keyword>
<evidence type="ECO:0000256" key="1">
    <source>
        <dbReference type="ARBA" id="ARBA00004229"/>
    </source>
</evidence>
<evidence type="ECO:0000256" key="10">
    <source>
        <dbReference type="ARBA" id="ARBA00023160"/>
    </source>
</evidence>
<name>A0A6P4A8P7_ZIZJJ</name>
<dbReference type="AlphaFoldDB" id="A0A6P4A8P7"/>
<evidence type="ECO:0000256" key="8">
    <source>
        <dbReference type="ARBA" id="ARBA00022946"/>
    </source>
</evidence>
<gene>
    <name evidence="16" type="primary">LOC107418024</name>
</gene>
<dbReference type="InterPro" id="IPR049427">
    <property type="entry name" value="Acyl-ACP_TE_C"/>
</dbReference>
<dbReference type="EC" id="3.1.2.-" evidence="11"/>
<reference evidence="15" key="1">
    <citation type="submission" date="2025-05" db="UniProtKB">
        <authorList>
            <consortium name="RefSeq"/>
        </authorList>
    </citation>
    <scope>NUCLEOTIDE SEQUENCE [LARGE SCALE GENOMIC DNA]</scope>
</reference>
<dbReference type="CDD" id="cd00586">
    <property type="entry name" value="4HBT"/>
    <property type="match status" value="1"/>
</dbReference>
<keyword evidence="8" id="KW-0809">Transit peptide</keyword>
<comment type="subcellular location">
    <subcellularLocation>
        <location evidence="1 11">Plastid</location>
        <location evidence="1 11">Chloroplast</location>
    </subcellularLocation>
</comment>
<feature type="domain" description="Acyl-ACP thioesterase N-terminal hotdog" evidence="13">
    <location>
        <begin position="124"/>
        <end position="257"/>
    </location>
</feature>
<evidence type="ECO:0000256" key="4">
    <source>
        <dbReference type="ARBA" id="ARBA00022528"/>
    </source>
</evidence>
<feature type="compositionally biased region" description="Polar residues" evidence="12">
    <location>
        <begin position="352"/>
        <end position="366"/>
    </location>
</feature>
<feature type="domain" description="Acyl-ACP thioesterase-like C-terminal" evidence="14">
    <location>
        <begin position="289"/>
        <end position="394"/>
    </location>
</feature>
<evidence type="ECO:0000259" key="13">
    <source>
        <dbReference type="Pfam" id="PF01643"/>
    </source>
</evidence>
<dbReference type="FunFam" id="3.10.129.10:FF:000014">
    <property type="entry name" value="Acyl-[acyl-carrier-protein] hydrolase"/>
    <property type="match status" value="1"/>
</dbReference>
<dbReference type="GO" id="GO:0016297">
    <property type="term" value="F:fatty acyl-[ACP] hydrolase activity"/>
    <property type="evidence" value="ECO:0007669"/>
    <property type="project" value="InterPro"/>
</dbReference>
<evidence type="ECO:0000256" key="7">
    <source>
        <dbReference type="ARBA" id="ARBA00022832"/>
    </source>
</evidence>
<evidence type="ECO:0000313" key="15">
    <source>
        <dbReference type="Proteomes" id="UP001652623"/>
    </source>
</evidence>
<dbReference type="GeneID" id="107418024"/>
<evidence type="ECO:0000256" key="11">
    <source>
        <dbReference type="RuleBase" id="RU363096"/>
    </source>
</evidence>
<dbReference type="Pfam" id="PF01643">
    <property type="entry name" value="Acyl-ACP_TE"/>
    <property type="match status" value="1"/>
</dbReference>
<comment type="function">
    <text evidence="11">Plays an essential role in chain termination during de novo fatty acid synthesis.</text>
</comment>
<dbReference type="RefSeq" id="XP_015882177.1">
    <property type="nucleotide sequence ID" value="XM_016026691.4"/>
</dbReference>
<dbReference type="SUPFAM" id="SSF54637">
    <property type="entry name" value="Thioesterase/thiol ester dehydrase-isomerase"/>
    <property type="match status" value="2"/>
</dbReference>
<evidence type="ECO:0000256" key="6">
    <source>
        <dbReference type="ARBA" id="ARBA00022801"/>
    </source>
</evidence>
<evidence type="ECO:0000256" key="3">
    <source>
        <dbReference type="ARBA" id="ARBA00022516"/>
    </source>
</evidence>
<keyword evidence="9 11" id="KW-0443">Lipid metabolism</keyword>
<dbReference type="Gene3D" id="3.10.129.10">
    <property type="entry name" value="Hotdog Thioesterase"/>
    <property type="match status" value="1"/>
</dbReference>